<proteinExistence type="predicted"/>
<feature type="region of interest" description="Disordered" evidence="1">
    <location>
        <begin position="44"/>
        <end position="65"/>
    </location>
</feature>
<organism evidence="2 3">
    <name type="scientific">Ancylostoma ceylanicum</name>
    <dbReference type="NCBI Taxonomy" id="53326"/>
    <lineage>
        <taxon>Eukaryota</taxon>
        <taxon>Metazoa</taxon>
        <taxon>Ecdysozoa</taxon>
        <taxon>Nematoda</taxon>
        <taxon>Chromadorea</taxon>
        <taxon>Rhabditida</taxon>
        <taxon>Rhabditina</taxon>
        <taxon>Rhabditomorpha</taxon>
        <taxon>Strongyloidea</taxon>
        <taxon>Ancylostomatidae</taxon>
        <taxon>Ancylostomatinae</taxon>
        <taxon>Ancylostoma</taxon>
    </lineage>
</organism>
<evidence type="ECO:0000256" key="1">
    <source>
        <dbReference type="SAM" id="MobiDB-lite"/>
    </source>
</evidence>
<accession>A0A016SF02</accession>
<gene>
    <name evidence="2" type="primary">Acey_s0239.g3333</name>
    <name evidence="2" type="ORF">Y032_0239g3333</name>
</gene>
<comment type="caution">
    <text evidence="2">The sequence shown here is derived from an EMBL/GenBank/DDBJ whole genome shotgun (WGS) entry which is preliminary data.</text>
</comment>
<evidence type="ECO:0000313" key="2">
    <source>
        <dbReference type="EMBL" id="EYB88967.1"/>
    </source>
</evidence>
<sequence>MALNELSEEALLGPVDGNVLEDVDREVEMELEQVQDNQVLELSERVQSLGQPSGPGHNAEPRQALGDVDYAKLDEWDPHILLAVAKAKLSRDKGKNTTYVGHR</sequence>
<reference evidence="3" key="1">
    <citation type="journal article" date="2015" name="Nat. Genet.">
        <title>The genome and transcriptome of the zoonotic hookworm Ancylostoma ceylanicum identify infection-specific gene families.</title>
        <authorList>
            <person name="Schwarz E.M."/>
            <person name="Hu Y."/>
            <person name="Antoshechkin I."/>
            <person name="Miller M.M."/>
            <person name="Sternberg P.W."/>
            <person name="Aroian R.V."/>
        </authorList>
    </citation>
    <scope>NUCLEOTIDE SEQUENCE</scope>
    <source>
        <strain evidence="3">HY135</strain>
    </source>
</reference>
<dbReference type="EMBL" id="JARK01001575">
    <property type="protein sequence ID" value="EYB88967.1"/>
    <property type="molecule type" value="Genomic_DNA"/>
</dbReference>
<dbReference type="Proteomes" id="UP000024635">
    <property type="component" value="Unassembled WGS sequence"/>
</dbReference>
<keyword evidence="3" id="KW-1185">Reference proteome</keyword>
<dbReference type="AlphaFoldDB" id="A0A016SF02"/>
<evidence type="ECO:0000313" key="3">
    <source>
        <dbReference type="Proteomes" id="UP000024635"/>
    </source>
</evidence>
<protein>
    <submittedName>
        <fullName evidence="2">Uncharacterized protein</fullName>
    </submittedName>
</protein>
<name>A0A016SF02_9BILA</name>